<gene>
    <name evidence="10" type="ORF">R9X50_00208900</name>
</gene>
<evidence type="ECO:0000256" key="1">
    <source>
        <dbReference type="ARBA" id="ARBA00004141"/>
    </source>
</evidence>
<keyword evidence="11" id="KW-1185">Reference proteome</keyword>
<dbReference type="Pfam" id="PF00083">
    <property type="entry name" value="Sugar_tr"/>
    <property type="match status" value="1"/>
</dbReference>
<feature type="transmembrane region" description="Helical" evidence="8">
    <location>
        <begin position="43"/>
        <end position="62"/>
    </location>
</feature>
<evidence type="ECO:0000256" key="6">
    <source>
        <dbReference type="ARBA" id="ARBA00023136"/>
    </source>
</evidence>
<dbReference type="GO" id="GO:0005351">
    <property type="term" value="F:carbohydrate:proton symporter activity"/>
    <property type="evidence" value="ECO:0007669"/>
    <property type="project" value="TreeGrafter"/>
</dbReference>
<dbReference type="PROSITE" id="PS50850">
    <property type="entry name" value="MFS"/>
    <property type="match status" value="1"/>
</dbReference>
<evidence type="ECO:0000256" key="2">
    <source>
        <dbReference type="ARBA" id="ARBA00010992"/>
    </source>
</evidence>
<dbReference type="InterPro" id="IPR005828">
    <property type="entry name" value="MFS_sugar_transport-like"/>
</dbReference>
<evidence type="ECO:0000313" key="10">
    <source>
        <dbReference type="EMBL" id="WPG99276.1"/>
    </source>
</evidence>
<dbReference type="PRINTS" id="PR00171">
    <property type="entry name" value="SUGRTRNSPORT"/>
</dbReference>
<evidence type="ECO:0000256" key="4">
    <source>
        <dbReference type="ARBA" id="ARBA00022692"/>
    </source>
</evidence>
<dbReference type="PROSITE" id="PS00217">
    <property type="entry name" value="SUGAR_TRANSPORT_2"/>
    <property type="match status" value="1"/>
</dbReference>
<feature type="domain" description="Major facilitator superfamily (MFS) profile" evidence="9">
    <location>
        <begin position="49"/>
        <end position="484"/>
    </location>
</feature>
<reference evidence="10 11" key="1">
    <citation type="submission" date="2023-11" db="EMBL/GenBank/DDBJ databases">
        <title>An acidophilic fungus is an integral part of prey digestion in a carnivorous sundew plant.</title>
        <authorList>
            <person name="Tsai I.J."/>
        </authorList>
    </citation>
    <scope>NUCLEOTIDE SEQUENCE [LARGE SCALE GENOMIC DNA]</scope>
    <source>
        <strain evidence="10">169a</strain>
    </source>
</reference>
<dbReference type="EMBL" id="CP138582">
    <property type="protein sequence ID" value="WPG99276.1"/>
    <property type="molecule type" value="Genomic_DNA"/>
</dbReference>
<dbReference type="InterPro" id="IPR036259">
    <property type="entry name" value="MFS_trans_sf"/>
</dbReference>
<feature type="transmembrane region" description="Helical" evidence="8">
    <location>
        <begin position="337"/>
        <end position="358"/>
    </location>
</feature>
<evidence type="ECO:0000256" key="8">
    <source>
        <dbReference type="SAM" id="Phobius"/>
    </source>
</evidence>
<evidence type="ECO:0000256" key="5">
    <source>
        <dbReference type="ARBA" id="ARBA00022989"/>
    </source>
</evidence>
<feature type="transmembrane region" description="Helical" evidence="8">
    <location>
        <begin position="146"/>
        <end position="163"/>
    </location>
</feature>
<comment type="subcellular location">
    <subcellularLocation>
        <location evidence="1">Membrane</location>
        <topology evidence="1">Multi-pass membrane protein</topology>
    </subcellularLocation>
</comment>
<name>A0AAQ3M067_9PEZI</name>
<dbReference type="AlphaFoldDB" id="A0AAQ3M067"/>
<feature type="transmembrane region" description="Helical" evidence="8">
    <location>
        <begin position="365"/>
        <end position="388"/>
    </location>
</feature>
<evidence type="ECO:0000259" key="9">
    <source>
        <dbReference type="PROSITE" id="PS50850"/>
    </source>
</evidence>
<feature type="transmembrane region" description="Helical" evidence="8">
    <location>
        <begin position="207"/>
        <end position="228"/>
    </location>
</feature>
<organism evidence="10 11">
    <name type="scientific">Acrodontium crateriforme</name>
    <dbReference type="NCBI Taxonomy" id="150365"/>
    <lineage>
        <taxon>Eukaryota</taxon>
        <taxon>Fungi</taxon>
        <taxon>Dikarya</taxon>
        <taxon>Ascomycota</taxon>
        <taxon>Pezizomycotina</taxon>
        <taxon>Dothideomycetes</taxon>
        <taxon>Dothideomycetidae</taxon>
        <taxon>Mycosphaerellales</taxon>
        <taxon>Teratosphaeriaceae</taxon>
        <taxon>Acrodontium</taxon>
    </lineage>
</organism>
<dbReference type="PANTHER" id="PTHR48022:SF28">
    <property type="entry name" value="MAJOR FACILITATOR SUPERFAMILY (MFS) PROFILE DOMAIN-CONTAINING PROTEIN-RELATED"/>
    <property type="match status" value="1"/>
</dbReference>
<feature type="transmembrane region" description="Helical" evidence="8">
    <location>
        <begin position="87"/>
        <end position="108"/>
    </location>
</feature>
<dbReference type="GO" id="GO:0016020">
    <property type="term" value="C:membrane"/>
    <property type="evidence" value="ECO:0007669"/>
    <property type="project" value="UniProtKB-SubCell"/>
</dbReference>
<protein>
    <submittedName>
        <fullName evidence="10">MFS-type transporter oryC</fullName>
    </submittedName>
</protein>
<sequence length="543" mass="60043">MRLDKKSFLSFYLFFLVPNLPVNISQSFNSFSITTMVFELRGTALIAMILAASGLDFLLFGYDQGLFGGILAGKGFSSMLGDPSPTMTGLVTGVYDIGCAIGAVAAFFWGEQIGRKRSIIYANIIVIIGAAIQTACFSYAQMIVARIIAGVGVGLSTVAVPILQSETLPSHNRGALLVVQSGLIIIGVAVASWLCFATLFAESSLQWRFPIACQMLFSLLVLCCCPFLPETPRWLAKRGEHEEASRVISRLLNKPEDDLEVKGQLNEILEAIAAESREGEASWNEVFSNATKSRNLQRVVLGMGPYMMNQWSGVNALCYYLAFILETYLGFSSKMSLILASVAFTQYAVFSWPPYFYIDKIGRRWTVIWSSIGCSICMAVIAGCLLCQKYTNAAAAVAFMFLFLDCFTLGILPVSWSYSAEIQPLRVRNKATAVGVFSHWMSNFVVVMVTPIGLNHIGGNYFWIWAIVCASFVPLTYFFGVETSGRSLEQIDQMFFDEPRIMMGLNKNHTRVIKATAADEESRYRAFAKLNEKAAEIEEVERT</sequence>
<dbReference type="InterPro" id="IPR050360">
    <property type="entry name" value="MFS_Sugar_Transporters"/>
</dbReference>
<feature type="transmembrane region" description="Helical" evidence="8">
    <location>
        <begin position="120"/>
        <end position="140"/>
    </location>
</feature>
<feature type="transmembrane region" description="Helical" evidence="8">
    <location>
        <begin position="12"/>
        <end position="31"/>
    </location>
</feature>
<feature type="transmembrane region" description="Helical" evidence="8">
    <location>
        <begin position="460"/>
        <end position="480"/>
    </location>
</feature>
<evidence type="ECO:0000256" key="3">
    <source>
        <dbReference type="ARBA" id="ARBA00022448"/>
    </source>
</evidence>
<accession>A0AAQ3M067</accession>
<dbReference type="InterPro" id="IPR003663">
    <property type="entry name" value="Sugar/inositol_transpt"/>
</dbReference>
<feature type="transmembrane region" description="Helical" evidence="8">
    <location>
        <begin position="175"/>
        <end position="201"/>
    </location>
</feature>
<keyword evidence="3 7" id="KW-0813">Transport</keyword>
<keyword evidence="6 8" id="KW-0472">Membrane</keyword>
<dbReference type="NCBIfam" id="TIGR00879">
    <property type="entry name" value="SP"/>
    <property type="match status" value="1"/>
</dbReference>
<dbReference type="InterPro" id="IPR005829">
    <property type="entry name" value="Sugar_transporter_CS"/>
</dbReference>
<dbReference type="Proteomes" id="UP001303373">
    <property type="component" value="Chromosome 3"/>
</dbReference>
<keyword evidence="5 8" id="KW-1133">Transmembrane helix</keyword>
<dbReference type="Gene3D" id="1.20.1250.20">
    <property type="entry name" value="MFS general substrate transporter like domains"/>
    <property type="match status" value="1"/>
</dbReference>
<dbReference type="PANTHER" id="PTHR48022">
    <property type="entry name" value="PLASTIDIC GLUCOSE TRANSPORTER 4"/>
    <property type="match status" value="1"/>
</dbReference>
<feature type="transmembrane region" description="Helical" evidence="8">
    <location>
        <begin position="313"/>
        <end position="331"/>
    </location>
</feature>
<evidence type="ECO:0000313" key="11">
    <source>
        <dbReference type="Proteomes" id="UP001303373"/>
    </source>
</evidence>
<dbReference type="SUPFAM" id="SSF103473">
    <property type="entry name" value="MFS general substrate transporter"/>
    <property type="match status" value="1"/>
</dbReference>
<feature type="transmembrane region" description="Helical" evidence="8">
    <location>
        <begin position="431"/>
        <end position="454"/>
    </location>
</feature>
<proteinExistence type="inferred from homology"/>
<keyword evidence="4 8" id="KW-0812">Transmembrane</keyword>
<dbReference type="InterPro" id="IPR020846">
    <property type="entry name" value="MFS_dom"/>
</dbReference>
<feature type="transmembrane region" description="Helical" evidence="8">
    <location>
        <begin position="394"/>
        <end position="419"/>
    </location>
</feature>
<dbReference type="FunFam" id="1.20.1250.20:FF:000134">
    <property type="entry name" value="MFS sugar transporter protein"/>
    <property type="match status" value="1"/>
</dbReference>
<comment type="similarity">
    <text evidence="2 7">Belongs to the major facilitator superfamily. Sugar transporter (TC 2.A.1.1) family.</text>
</comment>
<evidence type="ECO:0000256" key="7">
    <source>
        <dbReference type="RuleBase" id="RU003346"/>
    </source>
</evidence>